<evidence type="ECO:0008006" key="17">
    <source>
        <dbReference type="Google" id="ProtNLM"/>
    </source>
</evidence>
<evidence type="ECO:0000256" key="6">
    <source>
        <dbReference type="ARBA" id="ARBA00022692"/>
    </source>
</evidence>
<dbReference type="InterPro" id="IPR050121">
    <property type="entry name" value="Cytochrome_P450_monoxygenase"/>
</dbReference>
<protein>
    <recommendedName>
        <fullName evidence="17">Cytochrome P450</fullName>
    </recommendedName>
</protein>
<evidence type="ECO:0000256" key="8">
    <source>
        <dbReference type="ARBA" id="ARBA00022989"/>
    </source>
</evidence>
<dbReference type="InterPro" id="IPR002401">
    <property type="entry name" value="Cyt_P450_E_grp-I"/>
</dbReference>
<keyword evidence="8" id="KW-1133">Transmembrane helix</keyword>
<dbReference type="SUPFAM" id="SSF48264">
    <property type="entry name" value="Cytochrome P450"/>
    <property type="match status" value="1"/>
</dbReference>
<evidence type="ECO:0000256" key="12">
    <source>
        <dbReference type="ARBA" id="ARBA00023136"/>
    </source>
</evidence>
<keyword evidence="10 13" id="KW-0408">Iron</keyword>
<keyword evidence="12" id="KW-0472">Membrane</keyword>
<evidence type="ECO:0000256" key="10">
    <source>
        <dbReference type="ARBA" id="ARBA00023004"/>
    </source>
</evidence>
<keyword evidence="16" id="KW-1185">Reference proteome</keyword>
<evidence type="ECO:0000256" key="3">
    <source>
        <dbReference type="ARBA" id="ARBA00004721"/>
    </source>
</evidence>
<dbReference type="PRINTS" id="PR00463">
    <property type="entry name" value="EP450I"/>
</dbReference>
<dbReference type="Gene3D" id="1.10.630.10">
    <property type="entry name" value="Cytochrome P450"/>
    <property type="match status" value="1"/>
</dbReference>
<sequence length="525" mass="59261">MSSVSTVLQSPTTLLLSLAGILICHKIVAVYQSIKGLNFHPGRFHFLSPAMVLSNFVLPKIRWIAAGRNHLHVEKYTEFERQGCSIYRTTSIWPRVQSVLVVADAGAIKEITSSRVRFPKPIELYGSLAFFGRNIVVSEGDEWKKYRKISAPAFSERNNKLVWDETVEIMEELFRDVWGYKESVTVDNALDITFQLALFVIGAAGFGKRMSWQDSKAPAPGHKLKFQDALHRVAVDILVKLAVPKWAIGLTERTRQAQLSFDELEKYMLEMIHERREGSSAERHDLFSNLVESNDLDAGPNVLKESELVANIFIFLIAGHETTANTLCFTLAFLALYQEEQEKLYNDVSSALPDGRRPGYEDRTKLNRFLAAIYETMRIITPVTNIPKCTAEDTTLTATNGQGEKVVIPVPKGTKIAVNAAGLHHNPQYWENPSEYKPDRFLGDYNRDAFLPFSGGARSCMGRKFSESEGVAALAMLVSRYKITVKEEPQFAHETFEQRRERVLNSRAGITVTPIRVPLVFTRRN</sequence>
<comment type="subcellular location">
    <subcellularLocation>
        <location evidence="2">Membrane</location>
    </subcellularLocation>
</comment>
<dbReference type="STRING" id="2316362.A0A4Q2DNG7"/>
<comment type="caution">
    <text evidence="15">The sequence shown here is derived from an EMBL/GenBank/DDBJ whole genome shotgun (WGS) entry which is preliminary data.</text>
</comment>
<dbReference type="GO" id="GO:0004497">
    <property type="term" value="F:monooxygenase activity"/>
    <property type="evidence" value="ECO:0007669"/>
    <property type="project" value="UniProtKB-KW"/>
</dbReference>
<dbReference type="InterPro" id="IPR001128">
    <property type="entry name" value="Cyt_P450"/>
</dbReference>
<reference evidence="15 16" key="1">
    <citation type="submission" date="2019-01" db="EMBL/GenBank/DDBJ databases">
        <title>Draft genome sequence of Psathyrella aberdarensis IHI B618.</title>
        <authorList>
            <person name="Buettner E."/>
            <person name="Kellner H."/>
        </authorList>
    </citation>
    <scope>NUCLEOTIDE SEQUENCE [LARGE SCALE GENOMIC DNA]</scope>
    <source>
        <strain evidence="15 16">IHI B618</strain>
    </source>
</reference>
<dbReference type="OrthoDB" id="1470350at2759"/>
<evidence type="ECO:0000256" key="13">
    <source>
        <dbReference type="PIRSR" id="PIRSR602401-1"/>
    </source>
</evidence>
<feature type="binding site" description="axial binding residue" evidence="13">
    <location>
        <position position="460"/>
    </location>
    <ligand>
        <name>heme</name>
        <dbReference type="ChEBI" id="CHEBI:30413"/>
    </ligand>
    <ligandPart>
        <name>Fe</name>
        <dbReference type="ChEBI" id="CHEBI:18248"/>
    </ligandPart>
</feature>
<dbReference type="Pfam" id="PF00067">
    <property type="entry name" value="p450"/>
    <property type="match status" value="1"/>
</dbReference>
<evidence type="ECO:0000256" key="1">
    <source>
        <dbReference type="ARBA" id="ARBA00001971"/>
    </source>
</evidence>
<dbReference type="GO" id="GO:0016020">
    <property type="term" value="C:membrane"/>
    <property type="evidence" value="ECO:0007669"/>
    <property type="project" value="UniProtKB-SubCell"/>
</dbReference>
<organism evidence="15 16">
    <name type="scientific">Candolleomyces aberdarensis</name>
    <dbReference type="NCBI Taxonomy" id="2316362"/>
    <lineage>
        <taxon>Eukaryota</taxon>
        <taxon>Fungi</taxon>
        <taxon>Dikarya</taxon>
        <taxon>Basidiomycota</taxon>
        <taxon>Agaricomycotina</taxon>
        <taxon>Agaricomycetes</taxon>
        <taxon>Agaricomycetidae</taxon>
        <taxon>Agaricales</taxon>
        <taxon>Agaricineae</taxon>
        <taxon>Psathyrellaceae</taxon>
        <taxon>Candolleomyces</taxon>
    </lineage>
</organism>
<dbReference type="EMBL" id="SDEE01000100">
    <property type="protein sequence ID" value="RXW21627.1"/>
    <property type="molecule type" value="Genomic_DNA"/>
</dbReference>
<dbReference type="AlphaFoldDB" id="A0A4Q2DNG7"/>
<dbReference type="GO" id="GO:0020037">
    <property type="term" value="F:heme binding"/>
    <property type="evidence" value="ECO:0007669"/>
    <property type="project" value="InterPro"/>
</dbReference>
<dbReference type="PROSITE" id="PS00086">
    <property type="entry name" value="CYTOCHROME_P450"/>
    <property type="match status" value="1"/>
</dbReference>
<comment type="cofactor">
    <cofactor evidence="1 13">
        <name>heme</name>
        <dbReference type="ChEBI" id="CHEBI:30413"/>
    </cofactor>
</comment>
<keyword evidence="9 14" id="KW-0560">Oxidoreductase</keyword>
<evidence type="ECO:0000256" key="4">
    <source>
        <dbReference type="ARBA" id="ARBA00010617"/>
    </source>
</evidence>
<comment type="pathway">
    <text evidence="3">Secondary metabolite biosynthesis; terpenoid biosynthesis.</text>
</comment>
<dbReference type="GO" id="GO:0016705">
    <property type="term" value="F:oxidoreductase activity, acting on paired donors, with incorporation or reduction of molecular oxygen"/>
    <property type="evidence" value="ECO:0007669"/>
    <property type="project" value="InterPro"/>
</dbReference>
<evidence type="ECO:0000256" key="14">
    <source>
        <dbReference type="RuleBase" id="RU000461"/>
    </source>
</evidence>
<dbReference type="InterPro" id="IPR017972">
    <property type="entry name" value="Cyt_P450_CS"/>
</dbReference>
<evidence type="ECO:0000313" key="16">
    <source>
        <dbReference type="Proteomes" id="UP000290288"/>
    </source>
</evidence>
<dbReference type="Proteomes" id="UP000290288">
    <property type="component" value="Unassembled WGS sequence"/>
</dbReference>
<keyword evidence="11 14" id="KW-0503">Monooxygenase</keyword>
<keyword evidence="5 13" id="KW-0349">Heme</keyword>
<dbReference type="PANTHER" id="PTHR24305:SF166">
    <property type="entry name" value="CYTOCHROME P450 12A4, MITOCHONDRIAL-RELATED"/>
    <property type="match status" value="1"/>
</dbReference>
<accession>A0A4Q2DNG7</accession>
<evidence type="ECO:0000256" key="7">
    <source>
        <dbReference type="ARBA" id="ARBA00022723"/>
    </source>
</evidence>
<evidence type="ECO:0000256" key="2">
    <source>
        <dbReference type="ARBA" id="ARBA00004370"/>
    </source>
</evidence>
<proteinExistence type="inferred from homology"/>
<comment type="similarity">
    <text evidence="4 14">Belongs to the cytochrome P450 family.</text>
</comment>
<name>A0A4Q2DNG7_9AGAR</name>
<dbReference type="PRINTS" id="PR00385">
    <property type="entry name" value="P450"/>
</dbReference>
<keyword evidence="6" id="KW-0812">Transmembrane</keyword>
<evidence type="ECO:0000256" key="5">
    <source>
        <dbReference type="ARBA" id="ARBA00022617"/>
    </source>
</evidence>
<keyword evidence="7 13" id="KW-0479">Metal-binding</keyword>
<evidence type="ECO:0000313" key="15">
    <source>
        <dbReference type="EMBL" id="RXW21627.1"/>
    </source>
</evidence>
<dbReference type="PANTHER" id="PTHR24305">
    <property type="entry name" value="CYTOCHROME P450"/>
    <property type="match status" value="1"/>
</dbReference>
<evidence type="ECO:0000256" key="9">
    <source>
        <dbReference type="ARBA" id="ARBA00023002"/>
    </source>
</evidence>
<evidence type="ECO:0000256" key="11">
    <source>
        <dbReference type="ARBA" id="ARBA00023033"/>
    </source>
</evidence>
<dbReference type="InterPro" id="IPR036396">
    <property type="entry name" value="Cyt_P450_sf"/>
</dbReference>
<gene>
    <name evidence="15" type="ORF">EST38_g4222</name>
</gene>
<dbReference type="GO" id="GO:0005506">
    <property type="term" value="F:iron ion binding"/>
    <property type="evidence" value="ECO:0007669"/>
    <property type="project" value="InterPro"/>
</dbReference>